<name>A0ABN9ZR63_PIPNA</name>
<accession>A0ABN9ZR63</accession>
<evidence type="ECO:0000313" key="1">
    <source>
        <dbReference type="EMBL" id="CAK6438757.1"/>
    </source>
</evidence>
<keyword evidence="2" id="KW-1185">Reference proteome</keyword>
<evidence type="ECO:0000313" key="2">
    <source>
        <dbReference type="Proteomes" id="UP001314169"/>
    </source>
</evidence>
<proteinExistence type="predicted"/>
<sequence length="110" mass="12499">MIVFCNLYFISYCIIHDFPVVPEFVTLHRVNRNVGDYSVLLGLVCFVRLDTVTVFLADILMVSAKAGSMNQRGPVSQLPCFKHAVNKSKLLSNLFKKITINYTIVWCLLI</sequence>
<protein>
    <submittedName>
        <fullName evidence="1">Uncharacterized protein</fullName>
    </submittedName>
</protein>
<dbReference type="Proteomes" id="UP001314169">
    <property type="component" value="Chromosome 17"/>
</dbReference>
<gene>
    <name evidence="1" type="ORF">MPIPNATIZW_LOCUS7063</name>
</gene>
<dbReference type="EMBL" id="OY882874">
    <property type="protein sequence ID" value="CAK6438757.1"/>
    <property type="molecule type" value="Genomic_DNA"/>
</dbReference>
<organism evidence="1 2">
    <name type="scientific">Pipistrellus nathusii</name>
    <name type="common">Nathusius' pipistrelle</name>
    <dbReference type="NCBI Taxonomy" id="59473"/>
    <lineage>
        <taxon>Eukaryota</taxon>
        <taxon>Metazoa</taxon>
        <taxon>Chordata</taxon>
        <taxon>Craniata</taxon>
        <taxon>Vertebrata</taxon>
        <taxon>Euteleostomi</taxon>
        <taxon>Mammalia</taxon>
        <taxon>Eutheria</taxon>
        <taxon>Laurasiatheria</taxon>
        <taxon>Chiroptera</taxon>
        <taxon>Yangochiroptera</taxon>
        <taxon>Vespertilionidae</taxon>
        <taxon>Pipistrellus</taxon>
    </lineage>
</organism>
<reference evidence="1" key="1">
    <citation type="submission" date="2023-12" db="EMBL/GenBank/DDBJ databases">
        <authorList>
            <person name="Brown T."/>
        </authorList>
    </citation>
    <scope>NUCLEOTIDE SEQUENCE</scope>
</reference>